<evidence type="ECO:0000256" key="1">
    <source>
        <dbReference type="SAM" id="SignalP"/>
    </source>
</evidence>
<dbReference type="RefSeq" id="WP_259452076.1">
    <property type="nucleotide sequence ID" value="NZ_CP119520.1"/>
</dbReference>
<organism evidence="2 3">
    <name type="scientific">Telluria mixta</name>
    <dbReference type="NCBI Taxonomy" id="34071"/>
    <lineage>
        <taxon>Bacteria</taxon>
        <taxon>Pseudomonadati</taxon>
        <taxon>Pseudomonadota</taxon>
        <taxon>Betaproteobacteria</taxon>
        <taxon>Burkholderiales</taxon>
        <taxon>Oxalobacteraceae</taxon>
        <taxon>Telluria group</taxon>
        <taxon>Telluria</taxon>
    </lineage>
</organism>
<protein>
    <recommendedName>
        <fullName evidence="4">Lipoprotein</fullName>
    </recommendedName>
</protein>
<proteinExistence type="predicted"/>
<reference evidence="2" key="1">
    <citation type="submission" date="2022-08" db="EMBL/GenBank/DDBJ databases">
        <title>Reclassification of Massilia species as members of the genera Telluria, Duganella, Pseudoduganella, Mokoshia gen. nov. and Zemynaea gen. nov. using orthogonal and non-orthogonal genome-based approaches.</title>
        <authorList>
            <person name="Bowman J.P."/>
        </authorList>
    </citation>
    <scope>NUCLEOTIDE SEQUENCE</scope>
    <source>
        <strain evidence="2">LMG 11547</strain>
    </source>
</reference>
<gene>
    <name evidence="2" type="ORF">NX786_27520</name>
</gene>
<name>A0ABT2C6U6_9BURK</name>
<evidence type="ECO:0000313" key="2">
    <source>
        <dbReference type="EMBL" id="MCS0633089.1"/>
    </source>
</evidence>
<keyword evidence="1" id="KW-0732">Signal</keyword>
<evidence type="ECO:0000313" key="3">
    <source>
        <dbReference type="Proteomes" id="UP001165263"/>
    </source>
</evidence>
<feature type="chain" id="PRO_5046663315" description="Lipoprotein" evidence="1">
    <location>
        <begin position="24"/>
        <end position="92"/>
    </location>
</feature>
<comment type="caution">
    <text evidence="2">The sequence shown here is derived from an EMBL/GenBank/DDBJ whole genome shotgun (WGS) entry which is preliminary data.</text>
</comment>
<accession>A0ABT2C6U6</accession>
<dbReference type="Proteomes" id="UP001165263">
    <property type="component" value="Unassembled WGS sequence"/>
</dbReference>
<dbReference type="PROSITE" id="PS51257">
    <property type="entry name" value="PROKAR_LIPOPROTEIN"/>
    <property type="match status" value="1"/>
</dbReference>
<feature type="signal peptide" evidence="1">
    <location>
        <begin position="1"/>
        <end position="23"/>
    </location>
</feature>
<keyword evidence="3" id="KW-1185">Reference proteome</keyword>
<dbReference type="EMBL" id="JANUHC010000012">
    <property type="protein sequence ID" value="MCS0633089.1"/>
    <property type="molecule type" value="Genomic_DNA"/>
</dbReference>
<evidence type="ECO:0008006" key="4">
    <source>
        <dbReference type="Google" id="ProtNLM"/>
    </source>
</evidence>
<sequence>MIRVLSIGLVLALAACTTPQERAAQAQADVERMMAIYGPACVRLGYAAQTDAWRSCVISLGAKYDQQRYGPPAGYYGWGPGYWRGGWWDPYW</sequence>